<reference evidence="7" key="1">
    <citation type="submission" date="2022-11" db="UniProtKB">
        <authorList>
            <consortium name="WormBaseParasite"/>
        </authorList>
    </citation>
    <scope>IDENTIFICATION</scope>
</reference>
<dbReference type="Proteomes" id="UP000887565">
    <property type="component" value="Unplaced"/>
</dbReference>
<keyword evidence="4" id="KW-0472">Membrane</keyword>
<evidence type="ECO:0000313" key="7">
    <source>
        <dbReference type="WBParaSite" id="nRc.2.0.1.t32851-RA"/>
    </source>
</evidence>
<dbReference type="GO" id="GO:0036149">
    <property type="term" value="P:phosphatidylinositol acyl-chain remodeling"/>
    <property type="evidence" value="ECO:0007669"/>
    <property type="project" value="TreeGrafter"/>
</dbReference>
<feature type="transmembrane region" description="Helical" evidence="4">
    <location>
        <begin position="375"/>
        <end position="401"/>
    </location>
</feature>
<keyword evidence="4" id="KW-0812">Transmembrane</keyword>
<dbReference type="Pfam" id="PF01553">
    <property type="entry name" value="Acyltransferase"/>
    <property type="match status" value="1"/>
</dbReference>
<dbReference type="PANTHER" id="PTHR10983">
    <property type="entry name" value="1-ACYLGLYCEROL-3-PHOSPHATE ACYLTRANSFERASE-RELATED"/>
    <property type="match status" value="1"/>
</dbReference>
<dbReference type="WBParaSite" id="nRc.2.0.1.t32851-RA">
    <property type="protein sequence ID" value="nRc.2.0.1.t32851-RA"/>
    <property type="gene ID" value="nRc.2.0.1.g32851"/>
</dbReference>
<evidence type="ECO:0000313" key="6">
    <source>
        <dbReference type="Proteomes" id="UP000887565"/>
    </source>
</evidence>
<dbReference type="CDD" id="cd07990">
    <property type="entry name" value="LPLAT_LCLAT1-like"/>
    <property type="match status" value="1"/>
</dbReference>
<proteinExistence type="inferred from homology"/>
<dbReference type="OMA" id="FEWPETT"/>
<keyword evidence="6" id="KW-1185">Reference proteome</keyword>
<dbReference type="Pfam" id="PF16076">
    <property type="entry name" value="Acyltransf_C"/>
    <property type="match status" value="1"/>
</dbReference>
<accession>A0A915K3F2</accession>
<evidence type="ECO:0000256" key="4">
    <source>
        <dbReference type="SAM" id="Phobius"/>
    </source>
</evidence>
<comment type="similarity">
    <text evidence="1">Belongs to the 1-acyl-sn-glycerol-3-phosphate acyltransferase family.</text>
</comment>
<dbReference type="PANTHER" id="PTHR10983:SF16">
    <property type="entry name" value="LYSOCARDIOLIPIN ACYLTRANSFERASE 1"/>
    <property type="match status" value="1"/>
</dbReference>
<keyword evidence="3" id="KW-0012">Acyltransferase</keyword>
<sequence length="411" mass="48150">MSTEKSPPTKERERVKNSCCAYFYATLKETTEDCPMIRRLKGYLFALLLASSSFLGSIFVLYPLMPILLIWPKRWRIILDRVVGFWEILVVAYLKYISGVECRIHGDKISSNEKAIIIMNHRTRLDWMFFWNALSQMNPWLLTTEKIILKSDLKKIYGASWAMQANGFIFLDRNWETDESLLRNGCKYLVETGNTYQILLFPEGTDYCVRSRIRSQEYSSANNLPVLTHLLQPRITGLSCVIAELLKKNSLDCIYDVTIAFPDEIVQTEIDLICKGRCPSKVDFKVKKYPIETLDFNLDMDLNEMVTDWCRKLWHRKDTILSNYYSDDEEKRSFASKRIMESEGVRFYPFLLIFTLLFWSIMTILWVYLVICYFWAKMFLISGILLFVLSDLFFGGFDAVIKKLSMTKEQA</sequence>
<dbReference type="GO" id="GO:0005783">
    <property type="term" value="C:endoplasmic reticulum"/>
    <property type="evidence" value="ECO:0007669"/>
    <property type="project" value="TreeGrafter"/>
</dbReference>
<evidence type="ECO:0000256" key="3">
    <source>
        <dbReference type="ARBA" id="ARBA00023315"/>
    </source>
</evidence>
<dbReference type="SUPFAM" id="SSF69593">
    <property type="entry name" value="Glycerol-3-phosphate (1)-acyltransferase"/>
    <property type="match status" value="1"/>
</dbReference>
<dbReference type="SMART" id="SM00563">
    <property type="entry name" value="PlsC"/>
    <property type="match status" value="1"/>
</dbReference>
<organism evidence="6 7">
    <name type="scientific">Romanomermis culicivorax</name>
    <name type="common">Nematode worm</name>
    <dbReference type="NCBI Taxonomy" id="13658"/>
    <lineage>
        <taxon>Eukaryota</taxon>
        <taxon>Metazoa</taxon>
        <taxon>Ecdysozoa</taxon>
        <taxon>Nematoda</taxon>
        <taxon>Enoplea</taxon>
        <taxon>Dorylaimia</taxon>
        <taxon>Mermithida</taxon>
        <taxon>Mermithoidea</taxon>
        <taxon>Mermithidae</taxon>
        <taxon>Romanomermis</taxon>
    </lineage>
</organism>
<dbReference type="AlphaFoldDB" id="A0A915K3F2"/>
<evidence type="ECO:0000259" key="5">
    <source>
        <dbReference type="SMART" id="SM00563"/>
    </source>
</evidence>
<feature type="transmembrane region" description="Helical" evidence="4">
    <location>
        <begin position="347"/>
        <end position="369"/>
    </location>
</feature>
<name>A0A915K3F2_ROMCU</name>
<evidence type="ECO:0000256" key="1">
    <source>
        <dbReference type="ARBA" id="ARBA00008655"/>
    </source>
</evidence>
<dbReference type="InterPro" id="IPR032098">
    <property type="entry name" value="Acyltransf_C"/>
</dbReference>
<protein>
    <submittedName>
        <fullName evidence="7">Phospholipid/glycerol acyltransferase domain-containing protein</fullName>
    </submittedName>
</protein>
<feature type="transmembrane region" description="Helical" evidence="4">
    <location>
        <begin position="43"/>
        <end position="71"/>
    </location>
</feature>
<keyword evidence="2" id="KW-0808">Transferase</keyword>
<evidence type="ECO:0000256" key="2">
    <source>
        <dbReference type="ARBA" id="ARBA00022679"/>
    </source>
</evidence>
<keyword evidence="4" id="KW-1133">Transmembrane helix</keyword>
<dbReference type="GO" id="GO:0016746">
    <property type="term" value="F:acyltransferase activity"/>
    <property type="evidence" value="ECO:0007669"/>
    <property type="project" value="UniProtKB-KW"/>
</dbReference>
<dbReference type="InterPro" id="IPR002123">
    <property type="entry name" value="Plipid/glycerol_acylTrfase"/>
</dbReference>
<feature type="domain" description="Phospholipid/glycerol acyltransferase" evidence="5">
    <location>
        <begin position="115"/>
        <end position="239"/>
    </location>
</feature>